<dbReference type="GO" id="GO:0046514">
    <property type="term" value="P:ceramide catabolic process"/>
    <property type="evidence" value="ECO:0007669"/>
    <property type="project" value="InterPro"/>
</dbReference>
<keyword evidence="7" id="KW-0746">Sphingolipid metabolism</keyword>
<feature type="domain" description="Neutral/alkaline non-lysosomal ceramidase N-terminal" evidence="8">
    <location>
        <begin position="260"/>
        <end position="343"/>
    </location>
</feature>
<evidence type="ECO:0000259" key="9">
    <source>
        <dbReference type="Pfam" id="PF17048"/>
    </source>
</evidence>
<evidence type="ECO:0000256" key="5">
    <source>
        <dbReference type="PIRSR" id="PIRSR606823-1"/>
    </source>
</evidence>
<evidence type="ECO:0000259" key="8">
    <source>
        <dbReference type="Pfam" id="PF04734"/>
    </source>
</evidence>
<dbReference type="Gene3D" id="2.60.40.2300">
    <property type="entry name" value="Neutral/alkaline non-lysosomal ceramidase, C-terminal domain"/>
    <property type="match status" value="1"/>
</dbReference>
<sequence length="504" mass="56013">FYLAVETFAWDSHHLSIDLAHRNMRPGRIFINKGQLLDNTRNRSPHSYLNNPEEERKRYKHDTDKQVVTLKFTDLDGDGVGMLSWFAVHSVSMHETNHMVSSDNLGYAAYLFEQDKNIGSLPGQGLFVAALASANSGDASPNTRGPYCINTGERCDYLNSSCPIGGREMCLAFGPGKDMFESTRILGENIYRKTKELYGSAEQELQGSIHAAHQWVNMTDVTVQLDSTHSGKTCKPALGHSFAAGTTDGGGALNFTQGKSIVDVQMITIGSLALVAVPGEVTTMSGRRIREAKQNAFTNPEVVVAGLCNVYTHYITTYEEYQVQRYEAASTIYGPHTLSAYIQHFRGLARAIAEGKVGELPKGPEPPFFSNLFSLLPEVPVDKSPGNTTFGQVIQQVDPLYKVVSHTGFNLDKTFITVEKFHNSTSTWEVVHTDASWETRFYWIKGTANQSNATVEWHIPLSAESGAYRIRHFGHYKQRVIFPVITAYEGSSHTFRVTKTLYSL</sequence>
<organism evidence="10 11">
    <name type="scientific">Astyanax mexicanus</name>
    <name type="common">Blind cave fish</name>
    <name type="synonym">Astyanax fasciatus mexicanus</name>
    <dbReference type="NCBI Taxonomy" id="7994"/>
    <lineage>
        <taxon>Eukaryota</taxon>
        <taxon>Metazoa</taxon>
        <taxon>Chordata</taxon>
        <taxon>Craniata</taxon>
        <taxon>Vertebrata</taxon>
        <taxon>Euteleostomi</taxon>
        <taxon>Actinopterygii</taxon>
        <taxon>Neopterygii</taxon>
        <taxon>Teleostei</taxon>
        <taxon>Ostariophysi</taxon>
        <taxon>Characiformes</taxon>
        <taxon>Characoidei</taxon>
        <taxon>Acestrorhamphidae</taxon>
        <taxon>Acestrorhamphinae</taxon>
        <taxon>Astyanax</taxon>
    </lineage>
</organism>
<evidence type="ECO:0000256" key="6">
    <source>
        <dbReference type="PIRSR" id="PIRSR606823-2"/>
    </source>
</evidence>
<dbReference type="InterPro" id="IPR031329">
    <property type="entry name" value="NEUT/ALK_ceramidase_N"/>
</dbReference>
<name>A0A8B9K2N4_ASTMX</name>
<dbReference type="AlphaFoldDB" id="A0A8B9K2N4"/>
<reference evidence="10" key="1">
    <citation type="submission" date="2025-08" db="UniProtKB">
        <authorList>
            <consortium name="Ensembl"/>
        </authorList>
    </citation>
    <scope>IDENTIFICATION</scope>
</reference>
<evidence type="ECO:0000256" key="7">
    <source>
        <dbReference type="RuleBase" id="RU366019"/>
    </source>
</evidence>
<dbReference type="Proteomes" id="UP000694621">
    <property type="component" value="Unplaced"/>
</dbReference>
<keyword evidence="4 7" id="KW-0378">Hydrolase</keyword>
<keyword evidence="6" id="KW-0862">Zinc</keyword>
<dbReference type="EC" id="3.5.1.23" evidence="2 7"/>
<proteinExistence type="inferred from homology"/>
<accession>A0A8B9K2N4</accession>
<evidence type="ECO:0000256" key="4">
    <source>
        <dbReference type="ARBA" id="ARBA00022801"/>
    </source>
</evidence>
<dbReference type="GO" id="GO:0016020">
    <property type="term" value="C:membrane"/>
    <property type="evidence" value="ECO:0007669"/>
    <property type="project" value="GOC"/>
</dbReference>
<dbReference type="Ensembl" id="ENSAMXT00005033280.1">
    <property type="protein sequence ID" value="ENSAMXP00005030393.1"/>
    <property type="gene ID" value="ENSAMXG00005014859.1"/>
</dbReference>
<comment type="catalytic activity">
    <reaction evidence="7">
        <text>an N-acylsphing-4-enine + H2O = sphing-4-enine + a fatty acid</text>
        <dbReference type="Rhea" id="RHEA:20856"/>
        <dbReference type="ChEBI" id="CHEBI:15377"/>
        <dbReference type="ChEBI" id="CHEBI:28868"/>
        <dbReference type="ChEBI" id="CHEBI:52639"/>
        <dbReference type="ChEBI" id="CHEBI:57756"/>
        <dbReference type="EC" id="3.5.1.23"/>
    </reaction>
</comment>
<dbReference type="GO" id="GO:0017040">
    <property type="term" value="F:N-acylsphingosine amidohydrolase activity"/>
    <property type="evidence" value="ECO:0007669"/>
    <property type="project" value="UniProtKB-UniRule"/>
</dbReference>
<comment type="cofactor">
    <cofactor evidence="6">
        <name>Zn(2+)</name>
        <dbReference type="ChEBI" id="CHEBI:29105"/>
    </cofactor>
    <text evidence="6">Binds 1 zinc ion per subunit.</text>
</comment>
<evidence type="ECO:0000313" key="10">
    <source>
        <dbReference type="Ensembl" id="ENSAMXP00005030393.1"/>
    </source>
</evidence>
<keyword evidence="7" id="KW-0443">Lipid metabolism</keyword>
<dbReference type="GO" id="GO:0046872">
    <property type="term" value="F:metal ion binding"/>
    <property type="evidence" value="ECO:0007669"/>
    <property type="project" value="UniProtKB-KW"/>
</dbReference>
<dbReference type="PANTHER" id="PTHR12670:SF1">
    <property type="entry name" value="NEUTRAL CERAMIDASE"/>
    <property type="match status" value="1"/>
</dbReference>
<feature type="domain" description="Neutral/alkaline non-lysosomal ceramidase N-terminal" evidence="8">
    <location>
        <begin position="12"/>
        <end position="259"/>
    </location>
</feature>
<keyword evidence="6" id="KW-0479">Metal-binding</keyword>
<comment type="similarity">
    <text evidence="1 7">Belongs to the neutral ceramidase family.</text>
</comment>
<protein>
    <recommendedName>
        <fullName evidence="3 7">Neutral ceramidase</fullName>
        <ecNumber evidence="2 7">3.5.1.23</ecNumber>
    </recommendedName>
</protein>
<dbReference type="Pfam" id="PF04734">
    <property type="entry name" value="Ceramidase_alk"/>
    <property type="match status" value="2"/>
</dbReference>
<dbReference type="InterPro" id="IPR038445">
    <property type="entry name" value="NCDase_C_sf"/>
</dbReference>
<evidence type="ECO:0000313" key="11">
    <source>
        <dbReference type="Proteomes" id="UP000694621"/>
    </source>
</evidence>
<dbReference type="InterPro" id="IPR031331">
    <property type="entry name" value="NEUT/ALK_ceramidase_C"/>
</dbReference>
<dbReference type="GO" id="GO:0046512">
    <property type="term" value="P:sphingosine biosynthetic process"/>
    <property type="evidence" value="ECO:0007669"/>
    <property type="project" value="TreeGrafter"/>
</dbReference>
<dbReference type="GO" id="GO:0042759">
    <property type="term" value="P:long-chain fatty acid biosynthetic process"/>
    <property type="evidence" value="ECO:0007669"/>
    <property type="project" value="TreeGrafter"/>
</dbReference>
<dbReference type="Pfam" id="PF17048">
    <property type="entry name" value="Ceramidse_alk_C"/>
    <property type="match status" value="1"/>
</dbReference>
<feature type="binding site" evidence="6">
    <location>
        <position position="280"/>
    </location>
    <ligand>
        <name>Zn(2+)</name>
        <dbReference type="ChEBI" id="CHEBI:29105"/>
    </ligand>
</feature>
<evidence type="ECO:0000256" key="1">
    <source>
        <dbReference type="ARBA" id="ARBA00009835"/>
    </source>
</evidence>
<feature type="binding site" evidence="6">
    <location>
        <position position="314"/>
    </location>
    <ligand>
        <name>Zn(2+)</name>
        <dbReference type="ChEBI" id="CHEBI:29105"/>
    </ligand>
</feature>
<evidence type="ECO:0000256" key="3">
    <source>
        <dbReference type="ARBA" id="ARBA00019235"/>
    </source>
</evidence>
<dbReference type="InterPro" id="IPR006823">
    <property type="entry name" value="Ceramidase_alk"/>
</dbReference>
<feature type="active site" description="Nucleophile" evidence="5">
    <location>
        <position position="140"/>
    </location>
</feature>
<dbReference type="GO" id="GO:0005576">
    <property type="term" value="C:extracellular region"/>
    <property type="evidence" value="ECO:0007669"/>
    <property type="project" value="TreeGrafter"/>
</dbReference>
<feature type="domain" description="Neutral/alkaline non-lysosomal ceramidase C-terminal" evidence="9">
    <location>
        <begin position="345"/>
        <end position="497"/>
    </location>
</feature>
<feature type="binding site" evidence="6">
    <location>
        <position position="89"/>
    </location>
    <ligand>
        <name>Zn(2+)</name>
        <dbReference type="ChEBI" id="CHEBI:29105"/>
    </ligand>
</feature>
<dbReference type="PANTHER" id="PTHR12670">
    <property type="entry name" value="CERAMIDASE"/>
    <property type="match status" value="1"/>
</dbReference>
<evidence type="ECO:0000256" key="2">
    <source>
        <dbReference type="ARBA" id="ARBA00011891"/>
    </source>
</evidence>